<evidence type="ECO:0000256" key="1">
    <source>
        <dbReference type="ARBA" id="ARBA00004766"/>
    </source>
</evidence>
<keyword evidence="4 8" id="KW-0547">Nucleotide-binding</keyword>
<dbReference type="Gene3D" id="3.40.1160.10">
    <property type="entry name" value="Acetylglutamate kinase-like"/>
    <property type="match status" value="1"/>
</dbReference>
<keyword evidence="5 9" id="KW-0418">Kinase</keyword>
<dbReference type="InterPro" id="IPR018042">
    <property type="entry name" value="Aspartate_kinase_CS"/>
</dbReference>
<feature type="binding site" evidence="8">
    <location>
        <position position="231"/>
    </location>
    <ligand>
        <name>ATP</name>
        <dbReference type="ChEBI" id="CHEBI:30616"/>
    </ligand>
</feature>
<dbReference type="InterPro" id="IPR005260">
    <property type="entry name" value="Asp_kin_monofn"/>
</dbReference>
<dbReference type="InterPro" id="IPR054352">
    <property type="entry name" value="ACT_Aspartokinase"/>
</dbReference>
<dbReference type="InterPro" id="IPR045865">
    <property type="entry name" value="ACT-like_dom_sf"/>
</dbReference>
<dbReference type="Gene3D" id="3.30.70.260">
    <property type="match status" value="2"/>
</dbReference>
<evidence type="ECO:0000259" key="12">
    <source>
        <dbReference type="Pfam" id="PF22468"/>
    </source>
</evidence>
<name>A0A401UB27_9BACT</name>
<proteinExistence type="inferred from homology"/>
<feature type="binding site" evidence="8">
    <location>
        <begin position="220"/>
        <end position="221"/>
    </location>
    <ligand>
        <name>ATP</name>
        <dbReference type="ChEBI" id="CHEBI:30616"/>
    </ligand>
</feature>
<dbReference type="RefSeq" id="WP_246011901.1">
    <property type="nucleotide sequence ID" value="NZ_BHXQ01000004.1"/>
</dbReference>
<dbReference type="UniPathway" id="UPA00051">
    <property type="reaction ID" value="UER00462"/>
</dbReference>
<keyword evidence="3 9" id="KW-0808">Transferase</keyword>
<dbReference type="GO" id="GO:0009088">
    <property type="term" value="P:threonine biosynthetic process"/>
    <property type="evidence" value="ECO:0007669"/>
    <property type="project" value="UniProtKB-UniPathway"/>
</dbReference>
<gene>
    <name evidence="13" type="ORF">SanaruYs_23040</name>
</gene>
<evidence type="ECO:0000259" key="11">
    <source>
        <dbReference type="Pfam" id="PF00696"/>
    </source>
</evidence>
<evidence type="ECO:0000256" key="9">
    <source>
        <dbReference type="RuleBase" id="RU003448"/>
    </source>
</evidence>
<feature type="binding site" evidence="8">
    <location>
        <position position="121"/>
    </location>
    <ligand>
        <name>substrate</name>
    </ligand>
</feature>
<dbReference type="SUPFAM" id="SSF53633">
    <property type="entry name" value="Carbamate kinase-like"/>
    <property type="match status" value="1"/>
</dbReference>
<comment type="catalytic activity">
    <reaction evidence="7 9">
        <text>L-aspartate + ATP = 4-phospho-L-aspartate + ADP</text>
        <dbReference type="Rhea" id="RHEA:23776"/>
        <dbReference type="ChEBI" id="CHEBI:29991"/>
        <dbReference type="ChEBI" id="CHEBI:30616"/>
        <dbReference type="ChEBI" id="CHEBI:57535"/>
        <dbReference type="ChEBI" id="CHEBI:456216"/>
        <dbReference type="EC" id="2.7.2.4"/>
    </reaction>
</comment>
<dbReference type="UniPathway" id="UPA00034">
    <property type="reaction ID" value="UER00015"/>
</dbReference>
<dbReference type="PROSITE" id="PS00324">
    <property type="entry name" value="ASPARTOKINASE"/>
    <property type="match status" value="1"/>
</dbReference>
<evidence type="ECO:0000256" key="10">
    <source>
        <dbReference type="RuleBase" id="RU004249"/>
    </source>
</evidence>
<dbReference type="GO" id="GO:0009090">
    <property type="term" value="P:homoserine biosynthetic process"/>
    <property type="evidence" value="ECO:0007669"/>
    <property type="project" value="TreeGrafter"/>
</dbReference>
<evidence type="ECO:0000313" key="14">
    <source>
        <dbReference type="Proteomes" id="UP000288227"/>
    </source>
</evidence>
<sequence>MAIIMKFGGTSVGRPERMKKIANLVSSSPGRKVVVLSALSGTTNALVAIGDALLKKDAAKAEAEIATLEKHYLAFVDELYSTEAFKAIGHEIVSRFFVFIRMLAAGEFDDKSYRELLAQGELMSTEMFYQHLQEIKIPSRLLPALHFMSIDENEEPELEKIAVRLKPLVDSLKNIDIIITQGYICRNHRNEIDNLKRGGSDYTASLVGAAIRAEEIQIWTDIDGMHNNDPRIVKKTMPISELTFDEASELAYFGAKILHPATIVPAQKYNVPVRLKNTMDEKAFGTIITSKSTEGTFKAVAAKDGITAIKIKSSRMLMAYGFLRRVFEIFEQYKTPIDMITTSEVAVSLTIDTNTNLDKIEVELKKFGSIEIDNNQTIICIVGHQIATQKGALKKVFDALEGISIRMVSCGGSNNNISVLVDTEYKEEALIALNEGLFNLR</sequence>
<dbReference type="Pfam" id="PF22468">
    <property type="entry name" value="ACT_9"/>
    <property type="match status" value="1"/>
</dbReference>
<comment type="similarity">
    <text evidence="2 9">Belongs to the aspartokinase family.</text>
</comment>
<evidence type="ECO:0000256" key="8">
    <source>
        <dbReference type="PIRSR" id="PIRSR000726-1"/>
    </source>
</evidence>
<organism evidence="13 14">
    <name type="scientific">Chryseotalea sanaruensis</name>
    <dbReference type="NCBI Taxonomy" id="2482724"/>
    <lineage>
        <taxon>Bacteria</taxon>
        <taxon>Pseudomonadati</taxon>
        <taxon>Bacteroidota</taxon>
        <taxon>Cytophagia</taxon>
        <taxon>Cytophagales</taxon>
        <taxon>Chryseotaleaceae</taxon>
        <taxon>Chryseotalea</taxon>
    </lineage>
</organism>
<dbReference type="UniPathway" id="UPA00050">
    <property type="reaction ID" value="UER00461"/>
</dbReference>
<dbReference type="SUPFAM" id="SSF55021">
    <property type="entry name" value="ACT-like"/>
    <property type="match status" value="2"/>
</dbReference>
<comment type="pathway">
    <text evidence="10">Amino-acid biosynthesis; L-methionine biosynthesis via de novo pathway; L-homoserine from L-aspartate: step 1/3.</text>
</comment>
<comment type="pathway">
    <text evidence="10">Amino-acid biosynthesis; L-threonine biosynthesis; L-threonine from L-aspartate: step 1/5.</text>
</comment>
<dbReference type="PANTHER" id="PTHR21499:SF59">
    <property type="entry name" value="ASPARTOKINASE"/>
    <property type="match status" value="1"/>
</dbReference>
<protein>
    <recommendedName>
        <fullName evidence="9">Aspartokinase</fullName>
        <ecNumber evidence="9">2.7.2.4</ecNumber>
    </recommendedName>
</protein>
<dbReference type="GO" id="GO:0005524">
    <property type="term" value="F:ATP binding"/>
    <property type="evidence" value="ECO:0007669"/>
    <property type="project" value="UniProtKB-KW"/>
</dbReference>
<dbReference type="InterPro" id="IPR001048">
    <property type="entry name" value="Asp/Glu/Uridylate_kinase"/>
</dbReference>
<dbReference type="GO" id="GO:0005829">
    <property type="term" value="C:cytosol"/>
    <property type="evidence" value="ECO:0007669"/>
    <property type="project" value="TreeGrafter"/>
</dbReference>
<dbReference type="EC" id="2.7.2.4" evidence="9"/>
<dbReference type="GO" id="GO:0004072">
    <property type="term" value="F:aspartate kinase activity"/>
    <property type="evidence" value="ECO:0007669"/>
    <property type="project" value="UniProtKB-EC"/>
</dbReference>
<evidence type="ECO:0000256" key="7">
    <source>
        <dbReference type="ARBA" id="ARBA00047872"/>
    </source>
</evidence>
<accession>A0A401UB27</accession>
<keyword evidence="14" id="KW-1185">Reference proteome</keyword>
<dbReference type="PANTHER" id="PTHR21499">
    <property type="entry name" value="ASPARTATE KINASE"/>
    <property type="match status" value="1"/>
</dbReference>
<dbReference type="EMBL" id="BHXQ01000004">
    <property type="protein sequence ID" value="GCC52072.1"/>
    <property type="molecule type" value="Genomic_DNA"/>
</dbReference>
<comment type="caution">
    <text evidence="13">The sequence shown here is derived from an EMBL/GenBank/DDBJ whole genome shotgun (WGS) entry which is preliminary data.</text>
</comment>
<dbReference type="InterPro" id="IPR036393">
    <property type="entry name" value="AceGlu_kinase-like_sf"/>
</dbReference>
<feature type="binding site" evidence="8">
    <location>
        <position position="43"/>
    </location>
    <ligand>
        <name>substrate</name>
    </ligand>
</feature>
<feature type="domain" description="Aspartate/glutamate/uridylate kinase" evidence="11">
    <location>
        <begin position="1"/>
        <end position="277"/>
    </location>
</feature>
<dbReference type="AlphaFoldDB" id="A0A401UB27"/>
<keyword evidence="10" id="KW-0028">Amino-acid biosynthesis</keyword>
<dbReference type="Pfam" id="PF00696">
    <property type="entry name" value="AA_kinase"/>
    <property type="match status" value="1"/>
</dbReference>
<reference evidence="13 14" key="1">
    <citation type="submission" date="2018-11" db="EMBL/GenBank/DDBJ databases">
        <title>Chryseotalea sanarue gen. nov., sp., nov., a member of the family Cytophagaceae, isolated from a brackish lake in Hamamatsu Japan.</title>
        <authorList>
            <person name="Maejima Y."/>
            <person name="Iino T."/>
            <person name="Muraguchi Y."/>
            <person name="Fukuda K."/>
            <person name="Ohkuma M."/>
            <person name="Moriuchi R."/>
            <person name="Dohra H."/>
            <person name="Kimbara K."/>
            <person name="Shintani M."/>
        </authorList>
    </citation>
    <scope>NUCLEOTIDE SEQUENCE [LARGE SCALE GENOMIC DNA]</scope>
    <source>
        <strain evidence="13 14">Ys</strain>
    </source>
</reference>
<feature type="domain" description="Aspartokinase ACT" evidence="12">
    <location>
        <begin position="379"/>
        <end position="435"/>
    </location>
</feature>
<dbReference type="Proteomes" id="UP000288227">
    <property type="component" value="Unassembled WGS sequence"/>
</dbReference>
<feature type="binding site" evidence="8">
    <location>
        <begin position="6"/>
        <end position="9"/>
    </location>
    <ligand>
        <name>ATP</name>
        <dbReference type="ChEBI" id="CHEBI:30616"/>
    </ligand>
</feature>
<dbReference type="GO" id="GO:0009089">
    <property type="term" value="P:lysine biosynthetic process via diaminopimelate"/>
    <property type="evidence" value="ECO:0007669"/>
    <property type="project" value="UniProtKB-UniPathway"/>
</dbReference>
<evidence type="ECO:0000256" key="2">
    <source>
        <dbReference type="ARBA" id="ARBA00010122"/>
    </source>
</evidence>
<evidence type="ECO:0000256" key="4">
    <source>
        <dbReference type="ARBA" id="ARBA00022741"/>
    </source>
</evidence>
<evidence type="ECO:0000313" key="13">
    <source>
        <dbReference type="EMBL" id="GCC52072.1"/>
    </source>
</evidence>
<evidence type="ECO:0000256" key="6">
    <source>
        <dbReference type="ARBA" id="ARBA00022840"/>
    </source>
</evidence>
<comment type="pathway">
    <text evidence="1 10">Amino-acid biosynthesis; L-lysine biosynthesis via DAP pathway; (S)-tetrahydrodipicolinate from L-aspartate: step 1/4.</text>
</comment>
<dbReference type="NCBIfam" id="TIGR00657">
    <property type="entry name" value="asp_kinases"/>
    <property type="match status" value="1"/>
</dbReference>
<dbReference type="PIRSF" id="PIRSF000726">
    <property type="entry name" value="Asp_kin"/>
    <property type="match status" value="1"/>
</dbReference>
<keyword evidence="6 8" id="KW-0067">ATP-binding</keyword>
<dbReference type="InterPro" id="IPR001341">
    <property type="entry name" value="Asp_kinase"/>
</dbReference>
<evidence type="ECO:0000256" key="5">
    <source>
        <dbReference type="ARBA" id="ARBA00022777"/>
    </source>
</evidence>
<evidence type="ECO:0000256" key="3">
    <source>
        <dbReference type="ARBA" id="ARBA00022679"/>
    </source>
</evidence>